<evidence type="ECO:0000313" key="2">
    <source>
        <dbReference type="Proteomes" id="UP000541444"/>
    </source>
</evidence>
<accession>A0A7J7P7W1</accession>
<name>A0A7J7P7W1_9MAGN</name>
<keyword evidence="2" id="KW-1185">Reference proteome</keyword>
<reference evidence="1 2" key="1">
    <citation type="journal article" date="2020" name="IScience">
        <title>Genome Sequencing of the Endangered Kingdonia uniflora (Circaeasteraceae, Ranunculales) Reveals Potential Mechanisms of Evolutionary Specialization.</title>
        <authorList>
            <person name="Sun Y."/>
            <person name="Deng T."/>
            <person name="Zhang A."/>
            <person name="Moore M.J."/>
            <person name="Landis J.B."/>
            <person name="Lin N."/>
            <person name="Zhang H."/>
            <person name="Zhang X."/>
            <person name="Huang J."/>
            <person name="Zhang X."/>
            <person name="Sun H."/>
            <person name="Wang H."/>
        </authorList>
    </citation>
    <scope>NUCLEOTIDE SEQUENCE [LARGE SCALE GENOMIC DNA]</scope>
    <source>
        <strain evidence="1">TB1705</strain>
        <tissue evidence="1">Leaf</tissue>
    </source>
</reference>
<dbReference type="Proteomes" id="UP000541444">
    <property type="component" value="Unassembled WGS sequence"/>
</dbReference>
<proteinExistence type="predicted"/>
<dbReference type="EMBL" id="JACGCM010000188">
    <property type="protein sequence ID" value="KAF6175403.1"/>
    <property type="molecule type" value="Genomic_DNA"/>
</dbReference>
<sequence length="78" mass="8929">MDVATLNLFEFEQSRNDKPRNESSFTDLLKSKPIDVDSLPLLGMRGEVPSIKLPHSYYQSGLDKFKFSLIGRLDLQKI</sequence>
<evidence type="ECO:0000313" key="1">
    <source>
        <dbReference type="EMBL" id="KAF6175403.1"/>
    </source>
</evidence>
<dbReference type="AlphaFoldDB" id="A0A7J7P7W1"/>
<organism evidence="1 2">
    <name type="scientific">Kingdonia uniflora</name>
    <dbReference type="NCBI Taxonomy" id="39325"/>
    <lineage>
        <taxon>Eukaryota</taxon>
        <taxon>Viridiplantae</taxon>
        <taxon>Streptophyta</taxon>
        <taxon>Embryophyta</taxon>
        <taxon>Tracheophyta</taxon>
        <taxon>Spermatophyta</taxon>
        <taxon>Magnoliopsida</taxon>
        <taxon>Ranunculales</taxon>
        <taxon>Circaeasteraceae</taxon>
        <taxon>Kingdonia</taxon>
    </lineage>
</organism>
<dbReference type="OrthoDB" id="1980521at2759"/>
<gene>
    <name evidence="1" type="ORF">GIB67_036494</name>
</gene>
<comment type="caution">
    <text evidence="1">The sequence shown here is derived from an EMBL/GenBank/DDBJ whole genome shotgun (WGS) entry which is preliminary data.</text>
</comment>
<protein>
    <submittedName>
        <fullName evidence="1">Uncharacterized protein</fullName>
    </submittedName>
</protein>